<comment type="similarity">
    <text evidence="1">Belongs to the opioid growth factor receptor family.</text>
</comment>
<dbReference type="InterPro" id="IPR039574">
    <property type="entry name" value="OGFr"/>
</dbReference>
<organism evidence="3 4">
    <name type="scientific">Coleophoma crateriformis</name>
    <dbReference type="NCBI Taxonomy" id="565419"/>
    <lineage>
        <taxon>Eukaryota</taxon>
        <taxon>Fungi</taxon>
        <taxon>Dikarya</taxon>
        <taxon>Ascomycota</taxon>
        <taxon>Pezizomycotina</taxon>
        <taxon>Leotiomycetes</taxon>
        <taxon>Helotiales</taxon>
        <taxon>Dermateaceae</taxon>
        <taxon>Coleophoma</taxon>
    </lineage>
</organism>
<gene>
    <name evidence="3" type="ORF">BP5796_09031</name>
</gene>
<evidence type="ECO:0000256" key="1">
    <source>
        <dbReference type="ARBA" id="ARBA00010365"/>
    </source>
</evidence>
<dbReference type="InterPro" id="IPR006757">
    <property type="entry name" value="OGF_rcpt"/>
</dbReference>
<dbReference type="Pfam" id="PF04664">
    <property type="entry name" value="OGFr_N"/>
    <property type="match status" value="1"/>
</dbReference>
<sequence length="211" mass="24676">MTSPHPIITFFRGGRDYRGRTLTQILSWTDEELEVHHDYVQTVFPLPERSGITFSAPIIDREVFETFRNDEQLRAELKRAWIRIMGFYGFKLQEDNGKHLKVTISPLFPKNSQNWLCRFDHNHLRITRVIRCLRVLGLEEEASVFHAAIKHVSEGIVGATTIAFWDRAMFSTLNNAPEEKRPGPEKGLRFLVEWEKRNNTSGLRERERQGI</sequence>
<dbReference type="PANTHER" id="PTHR14015:SF2">
    <property type="entry name" value="OPIOID GROWTH FACTOR RECEPTOR (OGFR) CONSERVED DOMAIN-CONTAINING PROTEIN"/>
    <property type="match status" value="1"/>
</dbReference>
<keyword evidence="4" id="KW-1185">Reference proteome</keyword>
<dbReference type="GO" id="GO:0016020">
    <property type="term" value="C:membrane"/>
    <property type="evidence" value="ECO:0007669"/>
    <property type="project" value="InterPro"/>
</dbReference>
<name>A0A3D8R3H6_9HELO</name>
<dbReference type="GO" id="GO:0140625">
    <property type="term" value="F:opioid growth factor receptor activity"/>
    <property type="evidence" value="ECO:0007669"/>
    <property type="project" value="InterPro"/>
</dbReference>
<dbReference type="OrthoDB" id="9030204at2759"/>
<dbReference type="AlphaFoldDB" id="A0A3D8R3H6"/>
<dbReference type="PANTHER" id="PTHR14015">
    <property type="entry name" value="OPIOID GROWTH FACTOR RECEPTOR OGFR ZETA-TYPE OPIOID RECEPTOR"/>
    <property type="match status" value="1"/>
</dbReference>
<proteinExistence type="inferred from homology"/>
<evidence type="ECO:0000313" key="3">
    <source>
        <dbReference type="EMBL" id="RDW68374.1"/>
    </source>
</evidence>
<comment type="caution">
    <text evidence="3">The sequence shown here is derived from an EMBL/GenBank/DDBJ whole genome shotgun (WGS) entry which is preliminary data.</text>
</comment>
<dbReference type="EMBL" id="PDLN01000013">
    <property type="protein sequence ID" value="RDW68374.1"/>
    <property type="molecule type" value="Genomic_DNA"/>
</dbReference>
<accession>A0A3D8R3H6</accession>
<dbReference type="Proteomes" id="UP000256328">
    <property type="component" value="Unassembled WGS sequence"/>
</dbReference>
<evidence type="ECO:0000313" key="4">
    <source>
        <dbReference type="Proteomes" id="UP000256328"/>
    </source>
</evidence>
<reference evidence="3 4" key="1">
    <citation type="journal article" date="2018" name="IMA Fungus">
        <title>IMA Genome-F 9: Draft genome sequence of Annulohypoxylon stygium, Aspergillus mulundensis, Berkeleyomyces basicola (syn. Thielaviopsis basicola), Ceratocystis smalleyi, two Cercospora beticola strains, Coleophoma cylindrospora, Fusarium fracticaudum, Phialophora cf. hyalina, and Morchella septimelata.</title>
        <authorList>
            <person name="Wingfield B.D."/>
            <person name="Bills G.F."/>
            <person name="Dong Y."/>
            <person name="Huang W."/>
            <person name="Nel W.J."/>
            <person name="Swalarsk-Parry B.S."/>
            <person name="Vaghefi N."/>
            <person name="Wilken P.M."/>
            <person name="An Z."/>
            <person name="de Beer Z.W."/>
            <person name="De Vos L."/>
            <person name="Chen L."/>
            <person name="Duong T.A."/>
            <person name="Gao Y."/>
            <person name="Hammerbacher A."/>
            <person name="Kikkert J.R."/>
            <person name="Li Y."/>
            <person name="Li H."/>
            <person name="Li K."/>
            <person name="Li Q."/>
            <person name="Liu X."/>
            <person name="Ma X."/>
            <person name="Naidoo K."/>
            <person name="Pethybridge S.J."/>
            <person name="Sun J."/>
            <person name="Steenkamp E.T."/>
            <person name="van der Nest M.A."/>
            <person name="van Wyk S."/>
            <person name="Wingfield M.J."/>
            <person name="Xiong C."/>
            <person name="Yue Q."/>
            <person name="Zhang X."/>
        </authorList>
    </citation>
    <scope>NUCLEOTIDE SEQUENCE [LARGE SCALE GENOMIC DNA]</scope>
    <source>
        <strain evidence="3 4">BP5796</strain>
    </source>
</reference>
<protein>
    <recommendedName>
        <fullName evidence="2">Opioid growth factor receptor (OGFr) conserved domain-containing protein</fullName>
    </recommendedName>
</protein>
<evidence type="ECO:0000259" key="2">
    <source>
        <dbReference type="Pfam" id="PF04664"/>
    </source>
</evidence>
<feature type="domain" description="Opioid growth factor receptor (OGFr) conserved" evidence="2">
    <location>
        <begin position="31"/>
        <end position="142"/>
    </location>
</feature>